<dbReference type="RefSeq" id="WP_073118034.1">
    <property type="nucleotide sequence ID" value="NZ_BMEN01000001.1"/>
</dbReference>
<dbReference type="InterPro" id="IPR038765">
    <property type="entry name" value="Papain-like_cys_pep_sf"/>
</dbReference>
<dbReference type="AlphaFoldDB" id="A0A1M5SR64"/>
<evidence type="ECO:0000259" key="3">
    <source>
        <dbReference type="Pfam" id="PF01841"/>
    </source>
</evidence>
<organism evidence="5 6">
    <name type="scientific">Wenyingzhuangia marina</name>
    <dbReference type="NCBI Taxonomy" id="1195760"/>
    <lineage>
        <taxon>Bacteria</taxon>
        <taxon>Pseudomonadati</taxon>
        <taxon>Bacteroidota</taxon>
        <taxon>Flavobacteriia</taxon>
        <taxon>Flavobacteriales</taxon>
        <taxon>Flavobacteriaceae</taxon>
        <taxon>Wenyingzhuangia</taxon>
    </lineage>
</organism>
<dbReference type="InterPro" id="IPR024618">
    <property type="entry name" value="DUF3857"/>
</dbReference>
<reference evidence="6" key="1">
    <citation type="submission" date="2016-11" db="EMBL/GenBank/DDBJ databases">
        <authorList>
            <person name="Varghese N."/>
            <person name="Submissions S."/>
        </authorList>
    </citation>
    <scope>NUCLEOTIDE SEQUENCE [LARGE SCALE GENOMIC DNA]</scope>
    <source>
        <strain evidence="6">DSM 100572</strain>
    </source>
</reference>
<dbReference type="InterPro" id="IPR002931">
    <property type="entry name" value="Transglutaminase-like"/>
</dbReference>
<dbReference type="STRING" id="1195760.SAMN05444281_0434"/>
<dbReference type="Pfam" id="PF12969">
    <property type="entry name" value="DUF3857"/>
    <property type="match status" value="1"/>
</dbReference>
<evidence type="ECO:0000256" key="1">
    <source>
        <dbReference type="SAM" id="Phobius"/>
    </source>
</evidence>
<dbReference type="GO" id="GO:0006508">
    <property type="term" value="P:proteolysis"/>
    <property type="evidence" value="ECO:0007669"/>
    <property type="project" value="UniProtKB-KW"/>
</dbReference>
<protein>
    <submittedName>
        <fullName evidence="5">Transglutaminase-like enzyme, putative cysteine protease</fullName>
    </submittedName>
</protein>
<evidence type="ECO:0000313" key="6">
    <source>
        <dbReference type="Proteomes" id="UP000184109"/>
    </source>
</evidence>
<feature type="domain" description="Transglutaminase-like" evidence="3">
    <location>
        <begin position="278"/>
        <end position="345"/>
    </location>
</feature>
<keyword evidence="5" id="KW-0645">Protease</keyword>
<proteinExistence type="predicted"/>
<feature type="chain" id="PRO_5009913782" evidence="2">
    <location>
        <begin position="20"/>
        <end position="830"/>
    </location>
</feature>
<dbReference type="GO" id="GO:0008233">
    <property type="term" value="F:peptidase activity"/>
    <property type="evidence" value="ECO:0007669"/>
    <property type="project" value="UniProtKB-KW"/>
</dbReference>
<keyword evidence="1" id="KW-0812">Transmembrane</keyword>
<sequence>MKKIKLIILTLLITLTAHSNNDPRMFKNPSWVKKTTFSDNSDKEVGGFRYLLCDSQDNIAEETYYRHYAIKILNTEGIQEMSDITIVHDPSYERLKLHSVVIIREGEEINKITDSKIQTLQRETDSERSLYDGSLSTIINLHDVRVDDIIEYSYSIVGNNPVNKGHYSNTFYIDYTFPVEKVNYRVITDKKRKLIFKTYLNCPKPNIKKTIYGTEYSFTKIKAEQITYDNNVPYWFEGQKKVLFTTFSNWEEVVKWAIPLFEYDKNKKLDFPSIPENKTIEEKIVYLVQFIQDEIRYLGFEGGINGFKPHSPQKVYNQRYGDCKDKSLLLVALLRQIDIEAYPLLLHSDNKHITANKPPSNIVFNHCVVNFKLNDKDYFIDPTISNQGGDLNNISFPDYCYGLLVKKGEKDLIKIPSPLKPTVDIQEKIYIDSIGGKSRLEIVSKYTGSKADYMRSYFDNYALADIEKEYLDYYSNLYSTIEKLQKIEFIDTTRTSVNEFIVKEKYNIPDFWLTVDNDSLNIYCETYPLVLESLIDYPKSSKRTMPYYISSPYIYSQTSTLFLPEIWNAENSYTEIKNNIFTYKNTVKSLFKTIEVKHEYEVLQEYIEKEEVNNFLKKNSEINTNFNYQLTYNPHENEFKISWLTILLSLISIVFSVIFLLKIHKKFNPKPIENASNSKIGGWMILPIIGISITPIILIIDFIEQGFFNANTWNSLLEFKSKNTFSLITLVASEIIYNCCFFCFSILVIIHLYTKRSSVPVLICLLYTLSLLVPILDSYLASILIDDQTFELFSKETIIKLISMLIWIPYFFLSENSQNTFTKIYKTANG</sequence>
<dbReference type="SUPFAM" id="SSF54001">
    <property type="entry name" value="Cysteine proteinases"/>
    <property type="match status" value="1"/>
</dbReference>
<dbReference type="Proteomes" id="UP000184109">
    <property type="component" value="Unassembled WGS sequence"/>
</dbReference>
<feature type="domain" description="DUF3857" evidence="4">
    <location>
        <begin position="62"/>
        <end position="216"/>
    </location>
</feature>
<evidence type="ECO:0000259" key="4">
    <source>
        <dbReference type="Pfam" id="PF12969"/>
    </source>
</evidence>
<dbReference type="Pfam" id="PF10754">
    <property type="entry name" value="DUF2569"/>
    <property type="match status" value="1"/>
</dbReference>
<dbReference type="OrthoDB" id="8595007at2"/>
<dbReference type="InterPro" id="IPR019690">
    <property type="entry name" value="DUF2569"/>
</dbReference>
<name>A0A1M5SR64_9FLAO</name>
<keyword evidence="1" id="KW-1133">Transmembrane helix</keyword>
<feature type="transmembrane region" description="Helical" evidence="1">
    <location>
        <begin position="723"/>
        <end position="750"/>
    </location>
</feature>
<keyword evidence="1" id="KW-0472">Membrane</keyword>
<dbReference type="Pfam" id="PF01841">
    <property type="entry name" value="Transglut_core"/>
    <property type="match status" value="1"/>
</dbReference>
<accession>A0A1M5SR64</accession>
<dbReference type="EMBL" id="FQXQ01000001">
    <property type="protein sequence ID" value="SHH40463.1"/>
    <property type="molecule type" value="Genomic_DNA"/>
</dbReference>
<evidence type="ECO:0000313" key="5">
    <source>
        <dbReference type="EMBL" id="SHH40463.1"/>
    </source>
</evidence>
<dbReference type="Gene3D" id="3.10.620.30">
    <property type="match status" value="1"/>
</dbReference>
<feature type="transmembrane region" description="Helical" evidence="1">
    <location>
        <begin position="762"/>
        <end position="785"/>
    </location>
</feature>
<feature type="transmembrane region" description="Helical" evidence="1">
    <location>
        <begin position="797"/>
        <end position="813"/>
    </location>
</feature>
<evidence type="ECO:0000256" key="2">
    <source>
        <dbReference type="SAM" id="SignalP"/>
    </source>
</evidence>
<dbReference type="Gene3D" id="2.60.40.3140">
    <property type="match status" value="1"/>
</dbReference>
<gene>
    <name evidence="5" type="ORF">SAMN05444281_0434</name>
</gene>
<keyword evidence="5" id="KW-0378">Hydrolase</keyword>
<feature type="signal peptide" evidence="2">
    <location>
        <begin position="1"/>
        <end position="19"/>
    </location>
</feature>
<feature type="transmembrane region" description="Helical" evidence="1">
    <location>
        <begin position="682"/>
        <end position="703"/>
    </location>
</feature>
<keyword evidence="2" id="KW-0732">Signal</keyword>
<feature type="transmembrane region" description="Helical" evidence="1">
    <location>
        <begin position="641"/>
        <end position="661"/>
    </location>
</feature>
<keyword evidence="6" id="KW-1185">Reference proteome</keyword>